<organism evidence="2 3">
    <name type="scientific">Streptomyces paromomycinus</name>
    <name type="common">Streptomyces rimosus subsp. paromomycinus</name>
    <dbReference type="NCBI Taxonomy" id="92743"/>
    <lineage>
        <taxon>Bacteria</taxon>
        <taxon>Bacillati</taxon>
        <taxon>Actinomycetota</taxon>
        <taxon>Actinomycetes</taxon>
        <taxon>Kitasatosporales</taxon>
        <taxon>Streptomycetaceae</taxon>
        <taxon>Streptomyces</taxon>
    </lineage>
</organism>
<dbReference type="EMBL" id="BHZD01000001">
    <property type="protein sequence ID" value="GCD41104.1"/>
    <property type="molecule type" value="Genomic_DNA"/>
</dbReference>
<dbReference type="Proteomes" id="UP000286746">
    <property type="component" value="Unassembled WGS sequence"/>
</dbReference>
<accession>A0A401VVK6</accession>
<comment type="caution">
    <text evidence="2">The sequence shown here is derived from an EMBL/GenBank/DDBJ whole genome shotgun (WGS) entry which is preliminary data.</text>
</comment>
<evidence type="ECO:0000313" key="2">
    <source>
        <dbReference type="EMBL" id="GCD41104.1"/>
    </source>
</evidence>
<evidence type="ECO:0000256" key="1">
    <source>
        <dbReference type="SAM" id="MobiDB-lite"/>
    </source>
</evidence>
<reference evidence="2 3" key="1">
    <citation type="submission" date="2018-11" db="EMBL/GenBank/DDBJ databases">
        <title>Whole genome sequence of Streptomyces paromomycinus NBRC 15454(T).</title>
        <authorList>
            <person name="Komaki H."/>
            <person name="Tamura T."/>
        </authorList>
    </citation>
    <scope>NUCLEOTIDE SEQUENCE [LARGE SCALE GENOMIC DNA]</scope>
    <source>
        <strain evidence="2 3">NBRC 15454</strain>
    </source>
</reference>
<name>A0A401VVK6_STREY</name>
<evidence type="ECO:0000313" key="3">
    <source>
        <dbReference type="Proteomes" id="UP000286746"/>
    </source>
</evidence>
<keyword evidence="3" id="KW-1185">Reference proteome</keyword>
<dbReference type="AlphaFoldDB" id="A0A401VVK6"/>
<feature type="region of interest" description="Disordered" evidence="1">
    <location>
        <begin position="1"/>
        <end position="25"/>
    </location>
</feature>
<sequence length="57" mass="6701">MLWRSGGVKEMRPRRERHVGPETGESSRRAIFRAIGHLLAQESPSKLCQWHRVFRLC</sequence>
<gene>
    <name evidence="2" type="ORF">GKJPGBOP_00757</name>
</gene>
<proteinExistence type="predicted"/>
<protein>
    <submittedName>
        <fullName evidence="2">Uncharacterized protein</fullName>
    </submittedName>
</protein>